<name>A0A9Q0HH31_9MAGN</name>
<organism evidence="2 3">
    <name type="scientific">Protea cynaroides</name>
    <dbReference type="NCBI Taxonomy" id="273540"/>
    <lineage>
        <taxon>Eukaryota</taxon>
        <taxon>Viridiplantae</taxon>
        <taxon>Streptophyta</taxon>
        <taxon>Embryophyta</taxon>
        <taxon>Tracheophyta</taxon>
        <taxon>Spermatophyta</taxon>
        <taxon>Magnoliopsida</taxon>
        <taxon>Proteales</taxon>
        <taxon>Proteaceae</taxon>
        <taxon>Protea</taxon>
    </lineage>
</organism>
<evidence type="ECO:0000313" key="2">
    <source>
        <dbReference type="EMBL" id="KAJ4964585.1"/>
    </source>
</evidence>
<comment type="caution">
    <text evidence="2">The sequence shown here is derived from an EMBL/GenBank/DDBJ whole genome shotgun (WGS) entry which is preliminary data.</text>
</comment>
<feature type="region of interest" description="Disordered" evidence="1">
    <location>
        <begin position="191"/>
        <end position="214"/>
    </location>
</feature>
<evidence type="ECO:0000313" key="3">
    <source>
        <dbReference type="Proteomes" id="UP001141806"/>
    </source>
</evidence>
<dbReference type="AlphaFoldDB" id="A0A9Q0HH31"/>
<gene>
    <name evidence="2" type="ORF">NE237_016434</name>
</gene>
<dbReference type="EMBL" id="JAMYWD010000007">
    <property type="protein sequence ID" value="KAJ4964585.1"/>
    <property type="molecule type" value="Genomic_DNA"/>
</dbReference>
<keyword evidence="3" id="KW-1185">Reference proteome</keyword>
<proteinExistence type="predicted"/>
<accession>A0A9Q0HH31</accession>
<evidence type="ECO:0000256" key="1">
    <source>
        <dbReference type="SAM" id="MobiDB-lite"/>
    </source>
</evidence>
<reference evidence="2" key="1">
    <citation type="journal article" date="2023" name="Plant J.">
        <title>The genome of the king protea, Protea cynaroides.</title>
        <authorList>
            <person name="Chang J."/>
            <person name="Duong T.A."/>
            <person name="Schoeman C."/>
            <person name="Ma X."/>
            <person name="Roodt D."/>
            <person name="Barker N."/>
            <person name="Li Z."/>
            <person name="Van de Peer Y."/>
            <person name="Mizrachi E."/>
        </authorList>
    </citation>
    <scope>NUCLEOTIDE SEQUENCE</scope>
    <source>
        <tissue evidence="2">Young leaves</tissue>
    </source>
</reference>
<protein>
    <submittedName>
        <fullName evidence="2">Uncharacterized protein</fullName>
    </submittedName>
</protein>
<sequence length="214" mass="22774">MAPKIAAKVKEHLQSHGCFGHLQCEALPDPQFFADLKGTTTPTRLLELGTSFTFYSGSSSIPCIPAITTPAKPPENPSMIPLPESSKCASRDFSTSLPSFLESSAALPSVGLSRLSGLAPSISLDTPTHSFASFSVSQQAFIQDYIAHHPSLTSAILSLDPQLSGLSMARASYPSSSKMIPLWSQPIPISIAMPDPPMPSSSSPEPQPRSKRPR</sequence>
<dbReference type="Proteomes" id="UP001141806">
    <property type="component" value="Unassembled WGS sequence"/>
</dbReference>